<dbReference type="PANTHER" id="PTHR44040:SF1">
    <property type="entry name" value="RETINOBLASTOMA-BINDING PROTEIN 5"/>
    <property type="match status" value="1"/>
</dbReference>
<proteinExistence type="predicted"/>
<reference evidence="6" key="1">
    <citation type="submission" date="2022-10" db="EMBL/GenBank/DDBJ databases">
        <authorList>
            <person name="Byrne P K."/>
        </authorList>
    </citation>
    <scope>NUCLEOTIDE SEQUENCE</scope>
    <source>
        <strain evidence="6">CBS7001</strain>
    </source>
</reference>
<dbReference type="SUPFAM" id="SSF50978">
    <property type="entry name" value="WD40 repeat-like"/>
    <property type="match status" value="1"/>
</dbReference>
<dbReference type="InterPro" id="IPR037850">
    <property type="entry name" value="RBBP5/Swd1"/>
</dbReference>
<comment type="subcellular location">
    <subcellularLocation>
        <location evidence="1">Nucleus</location>
    </subcellularLocation>
</comment>
<dbReference type="PROSITE" id="PS50294">
    <property type="entry name" value="WD_REPEATS_REGION"/>
    <property type="match status" value="1"/>
</dbReference>
<protein>
    <recommendedName>
        <fullName evidence="8">Swd1p</fullName>
    </recommendedName>
</protein>
<dbReference type="Pfam" id="PF00400">
    <property type="entry name" value="WD40"/>
    <property type="match status" value="1"/>
</dbReference>
<feature type="repeat" description="WD" evidence="5">
    <location>
        <begin position="68"/>
        <end position="102"/>
    </location>
</feature>
<evidence type="ECO:0000256" key="1">
    <source>
        <dbReference type="ARBA" id="ARBA00004123"/>
    </source>
</evidence>
<dbReference type="AlphaFoldDB" id="A0AA35JAF0"/>
<dbReference type="PROSITE" id="PS50082">
    <property type="entry name" value="WD_REPEATS_2"/>
    <property type="match status" value="1"/>
</dbReference>
<keyword evidence="3" id="KW-0677">Repeat</keyword>
<sequence>MNILLQDPFAVLKEHPEKLTHTIENPLRTECLQFSPCGDYLALGCANGALVIYDMDTFRPICVPGNMLGAHVRPITSIAWSPDGRFLLTSSRDWFIKLWDLSVPSKPLKEICFDSPIWGCQWLDAKNWLCVATVFEESDAYVIDFSNDPVASLLSKPEDISLGSTPDHGYVLVCTVHTKHPDIIITGTSKGWLNFYKFHSISQSECIHSLKITSSNIKHVIISQDGGRLAINCSDRTIRQYEIHVNNETSTVELNLEHKYQDVINKLQWNCILFSNNSAEYLVASTHGSSAHELYIWETTSGTLVRVLEGVEEELIDITWDFYSMSIVSNGFESGNVYIWSVVVPPKWSALAPDFEEVEENVDYLEKEDEFDEVDEAEQQQGLEEEEEISIDLRTREQYDVRGNNLLVERFTIPTDYTRIIKMQSSSG</sequence>
<dbReference type="PANTHER" id="PTHR44040">
    <property type="entry name" value="RETINOBLASTOMA-BINDING PROTEIN 5"/>
    <property type="match status" value="1"/>
</dbReference>
<keyword evidence="2 5" id="KW-0853">WD repeat</keyword>
<gene>
    <name evidence="6" type="primary">SUVC01G0710</name>
    <name evidence="6" type="ORF">SUVC_01G0710</name>
</gene>
<dbReference type="InterPro" id="IPR001680">
    <property type="entry name" value="WD40_rpt"/>
</dbReference>
<evidence type="ECO:0000313" key="6">
    <source>
        <dbReference type="EMBL" id="CAI4054341.1"/>
    </source>
</evidence>
<dbReference type="EMBL" id="OX365912">
    <property type="protein sequence ID" value="CAI4054341.1"/>
    <property type="molecule type" value="Genomic_DNA"/>
</dbReference>
<dbReference type="InterPro" id="IPR036322">
    <property type="entry name" value="WD40_repeat_dom_sf"/>
</dbReference>
<dbReference type="GO" id="GO:0048188">
    <property type="term" value="C:Set1C/COMPASS complex"/>
    <property type="evidence" value="ECO:0007669"/>
    <property type="project" value="InterPro"/>
</dbReference>
<dbReference type="FunFam" id="2.130.10.10:FF:000649">
    <property type="entry name" value="Compass component swd1"/>
    <property type="match status" value="1"/>
</dbReference>
<organism evidence="6 7">
    <name type="scientific">Saccharomyces uvarum</name>
    <name type="common">Yeast</name>
    <name type="synonym">Saccharomyces bayanus var. uvarum</name>
    <dbReference type="NCBI Taxonomy" id="230603"/>
    <lineage>
        <taxon>Eukaryota</taxon>
        <taxon>Fungi</taxon>
        <taxon>Dikarya</taxon>
        <taxon>Ascomycota</taxon>
        <taxon>Saccharomycotina</taxon>
        <taxon>Saccharomycetes</taxon>
        <taxon>Saccharomycetales</taxon>
        <taxon>Saccharomycetaceae</taxon>
        <taxon>Saccharomyces</taxon>
    </lineage>
</organism>
<dbReference type="Gene3D" id="2.130.10.10">
    <property type="entry name" value="YVTN repeat-like/Quinoprotein amine dehydrogenase"/>
    <property type="match status" value="2"/>
</dbReference>
<evidence type="ECO:0000256" key="3">
    <source>
        <dbReference type="ARBA" id="ARBA00022737"/>
    </source>
</evidence>
<evidence type="ECO:0000256" key="2">
    <source>
        <dbReference type="ARBA" id="ARBA00022574"/>
    </source>
</evidence>
<dbReference type="SMART" id="SM00320">
    <property type="entry name" value="WD40"/>
    <property type="match status" value="5"/>
</dbReference>
<dbReference type="InterPro" id="IPR015943">
    <property type="entry name" value="WD40/YVTN_repeat-like_dom_sf"/>
</dbReference>
<evidence type="ECO:0000313" key="7">
    <source>
        <dbReference type="Proteomes" id="UP001162090"/>
    </source>
</evidence>
<dbReference type="Proteomes" id="UP001162090">
    <property type="component" value="Chromosome 1"/>
</dbReference>
<dbReference type="PROSITE" id="PS00678">
    <property type="entry name" value="WD_REPEATS_1"/>
    <property type="match status" value="1"/>
</dbReference>
<keyword evidence="4" id="KW-0539">Nucleus</keyword>
<evidence type="ECO:0008006" key="8">
    <source>
        <dbReference type="Google" id="ProtNLM"/>
    </source>
</evidence>
<accession>A0AA35JAF0</accession>
<evidence type="ECO:0000256" key="4">
    <source>
        <dbReference type="ARBA" id="ARBA00023242"/>
    </source>
</evidence>
<evidence type="ECO:0000256" key="5">
    <source>
        <dbReference type="PROSITE-ProRule" id="PRU00221"/>
    </source>
</evidence>
<dbReference type="InterPro" id="IPR019775">
    <property type="entry name" value="WD40_repeat_CS"/>
</dbReference>
<name>A0AA35JAF0_SACUV</name>